<name>A0A9Q4ACD5_9FIRM</name>
<dbReference type="Pfam" id="PF14261">
    <property type="entry name" value="DUF4351"/>
    <property type="match status" value="1"/>
</dbReference>
<evidence type="ECO:0000259" key="1">
    <source>
        <dbReference type="Pfam" id="PF14261"/>
    </source>
</evidence>
<dbReference type="AlphaFoldDB" id="A0A9Q4ACD5"/>
<gene>
    <name evidence="2" type="ORF">L0P62_05740</name>
</gene>
<dbReference type="InterPro" id="IPR025587">
    <property type="entry name" value="DUF4351"/>
</dbReference>
<comment type="caution">
    <text evidence="2">The sequence shown here is derived from an EMBL/GenBank/DDBJ whole genome shotgun (WGS) entry which is preliminary data.</text>
</comment>
<evidence type="ECO:0000313" key="3">
    <source>
        <dbReference type="Proteomes" id="UP001108123"/>
    </source>
</evidence>
<reference evidence="2" key="1">
    <citation type="submission" date="2022-01" db="EMBL/GenBank/DDBJ databases">
        <title>Collection of gut derived symbiotic bacterial strains cultured from healthy donors.</title>
        <authorList>
            <person name="Lin H."/>
            <person name="Kohout C."/>
            <person name="Waligurski E."/>
            <person name="Pamer E.G."/>
        </authorList>
    </citation>
    <scope>NUCLEOTIDE SEQUENCE</scope>
    <source>
        <strain evidence="2">MSK.14.39</strain>
    </source>
</reference>
<proteinExistence type="predicted"/>
<sequence length="233" mass="28144">MNSESFILHIEFETAYKSNTEMMKRMLRYYTYIKWHNDLPIYQVLVVLKKPENIKNIQGSFESTVQDLDILKYNYKVVKAYEIDKSEILKEGKVVLYPLRVFMKHDEIDEEKHIEECLEEVEKLEDKDYYFLTVECIKKLYKESKYEKYVKEEILMQSSLYREPYEKGIKEGELKGRREEKIETTIRLLTKKFGTMPEEVKEAISKLDLVTLELMIDEIFEYKSLDDIKKYIQ</sequence>
<feature type="domain" description="DUF4351" evidence="1">
    <location>
        <begin position="175"/>
        <end position="231"/>
    </location>
</feature>
<accession>A0A9Q4ACD5</accession>
<protein>
    <submittedName>
        <fullName evidence="2">DUF4351 domain-containing protein</fullName>
    </submittedName>
</protein>
<dbReference type="EMBL" id="JAKNID010000016">
    <property type="protein sequence ID" value="MCG4564948.1"/>
    <property type="molecule type" value="Genomic_DNA"/>
</dbReference>
<dbReference type="RefSeq" id="WP_226808562.1">
    <property type="nucleotide sequence ID" value="NZ_JAJBNW010000078.1"/>
</dbReference>
<dbReference type="PANTHER" id="PTHR34613:SF1">
    <property type="entry name" value="SLL6017 PROTEIN"/>
    <property type="match status" value="1"/>
</dbReference>
<organism evidence="2 3">
    <name type="scientific">Anaerosalibacter bizertensis</name>
    <dbReference type="NCBI Taxonomy" id="932217"/>
    <lineage>
        <taxon>Bacteria</taxon>
        <taxon>Bacillati</taxon>
        <taxon>Bacillota</taxon>
        <taxon>Tissierellia</taxon>
        <taxon>Tissierellales</taxon>
        <taxon>Sporanaerobacteraceae</taxon>
        <taxon>Anaerosalibacter</taxon>
    </lineage>
</organism>
<keyword evidence="3" id="KW-1185">Reference proteome</keyword>
<dbReference type="PANTHER" id="PTHR34613">
    <property type="entry name" value="SLL0800 PROTEIN"/>
    <property type="match status" value="1"/>
</dbReference>
<dbReference type="Proteomes" id="UP001108123">
    <property type="component" value="Unassembled WGS sequence"/>
</dbReference>
<evidence type="ECO:0000313" key="2">
    <source>
        <dbReference type="EMBL" id="MCG4564948.1"/>
    </source>
</evidence>